<reference evidence="1" key="1">
    <citation type="submission" date="2022-02" db="EMBL/GenBank/DDBJ databases">
        <title>Plant Genome Project.</title>
        <authorList>
            <person name="Zhang R.-G."/>
        </authorList>
    </citation>
    <scope>NUCLEOTIDE SEQUENCE</scope>
    <source>
        <strain evidence="1">AT1</strain>
    </source>
</reference>
<sequence length="263" mass="30296">MWCITAFCTAFILPCRCIVFSVYRFFSCFGYIVSSYELVWGQSELGWHGLGRGMMNKYWKKLALIAGVYIPNLILTFLISLKSLHHDRWMIVLYISEKVLPTCRGRGNKKEKRCGSVSKRTCQLVEAEGLKKGKEGWMVYSAPVRLWRLRRSSLVSTLVESEITTGEGSNNRVAWGLYLELKQEVCAMMRRLHATRDAIWGCDQILAQDLELPLMKYISVQIELYMAVESVWEEEDRTIESTTKDAPMHETTYNPANVMPNSH</sequence>
<evidence type="ECO:0000313" key="1">
    <source>
        <dbReference type="EMBL" id="KAI8530946.1"/>
    </source>
</evidence>
<evidence type="ECO:0000313" key="2">
    <source>
        <dbReference type="Proteomes" id="UP001062846"/>
    </source>
</evidence>
<protein>
    <submittedName>
        <fullName evidence="1">Uncharacterized protein</fullName>
    </submittedName>
</protein>
<comment type="caution">
    <text evidence="1">The sequence shown here is derived from an EMBL/GenBank/DDBJ whole genome shotgun (WGS) entry which is preliminary data.</text>
</comment>
<proteinExistence type="predicted"/>
<keyword evidence="2" id="KW-1185">Reference proteome</keyword>
<dbReference type="EMBL" id="CM046398">
    <property type="protein sequence ID" value="KAI8530946.1"/>
    <property type="molecule type" value="Genomic_DNA"/>
</dbReference>
<dbReference type="Proteomes" id="UP001062846">
    <property type="component" value="Chromosome 11"/>
</dbReference>
<organism evidence="1 2">
    <name type="scientific">Rhododendron molle</name>
    <name type="common">Chinese azalea</name>
    <name type="synonym">Azalea mollis</name>
    <dbReference type="NCBI Taxonomy" id="49168"/>
    <lineage>
        <taxon>Eukaryota</taxon>
        <taxon>Viridiplantae</taxon>
        <taxon>Streptophyta</taxon>
        <taxon>Embryophyta</taxon>
        <taxon>Tracheophyta</taxon>
        <taxon>Spermatophyta</taxon>
        <taxon>Magnoliopsida</taxon>
        <taxon>eudicotyledons</taxon>
        <taxon>Gunneridae</taxon>
        <taxon>Pentapetalae</taxon>
        <taxon>asterids</taxon>
        <taxon>Ericales</taxon>
        <taxon>Ericaceae</taxon>
        <taxon>Ericoideae</taxon>
        <taxon>Rhodoreae</taxon>
        <taxon>Rhododendron</taxon>
    </lineage>
</organism>
<gene>
    <name evidence="1" type="ORF">RHMOL_Rhmol11G0099600</name>
</gene>
<accession>A0ACC0LRN2</accession>
<name>A0ACC0LRN2_RHOML</name>